<feature type="compositionally biased region" description="Polar residues" evidence="1">
    <location>
        <begin position="91"/>
        <end position="111"/>
    </location>
</feature>
<reference evidence="3" key="1">
    <citation type="journal article" date="2017" name="Nat. Ecol. Evol.">
        <title>Genome expansion and lineage-specific genetic innovations in the forest pathogenic fungi Armillaria.</title>
        <authorList>
            <person name="Sipos G."/>
            <person name="Prasanna A.N."/>
            <person name="Walter M.C."/>
            <person name="O'Connor E."/>
            <person name="Balint B."/>
            <person name="Krizsan K."/>
            <person name="Kiss B."/>
            <person name="Hess J."/>
            <person name="Varga T."/>
            <person name="Slot J."/>
            <person name="Riley R."/>
            <person name="Boka B."/>
            <person name="Rigling D."/>
            <person name="Barry K."/>
            <person name="Lee J."/>
            <person name="Mihaltcheva S."/>
            <person name="LaButti K."/>
            <person name="Lipzen A."/>
            <person name="Waldron R."/>
            <person name="Moloney N.M."/>
            <person name="Sperisen C."/>
            <person name="Kredics L."/>
            <person name="Vagvoelgyi C."/>
            <person name="Patrignani A."/>
            <person name="Fitzpatrick D."/>
            <person name="Nagy I."/>
            <person name="Doyle S."/>
            <person name="Anderson J.B."/>
            <person name="Grigoriev I.V."/>
            <person name="Gueldener U."/>
            <person name="Muensterkoetter M."/>
            <person name="Nagy L.G."/>
        </authorList>
    </citation>
    <scope>NUCLEOTIDE SEQUENCE [LARGE SCALE GENOMIC DNA]</scope>
    <source>
        <strain evidence="3">C18/9</strain>
    </source>
</reference>
<accession>A0A284RUU3</accession>
<keyword evidence="3" id="KW-1185">Reference proteome</keyword>
<feature type="region of interest" description="Disordered" evidence="1">
    <location>
        <begin position="89"/>
        <end position="111"/>
    </location>
</feature>
<dbReference type="OrthoDB" id="10531993at2759"/>
<evidence type="ECO:0000313" key="2">
    <source>
        <dbReference type="EMBL" id="SJL12510.1"/>
    </source>
</evidence>
<protein>
    <submittedName>
        <fullName evidence="2">Uncharacterized protein</fullName>
    </submittedName>
</protein>
<sequence length="122" mass="13755">MPAPYDRVTDGSIPRDTSRLVHLRHEKHGPIGALIMAVELDPDNGRQIPPWFTLPRRRVYDSRAHRQVTGSLKKTCKDRKGGSLSLLNVARKTTQPPALSPPRSSQTRETWTHTLRVSDLSL</sequence>
<organism evidence="2 3">
    <name type="scientific">Armillaria ostoyae</name>
    <name type="common">Armillaria root rot fungus</name>
    <dbReference type="NCBI Taxonomy" id="47428"/>
    <lineage>
        <taxon>Eukaryota</taxon>
        <taxon>Fungi</taxon>
        <taxon>Dikarya</taxon>
        <taxon>Basidiomycota</taxon>
        <taxon>Agaricomycotina</taxon>
        <taxon>Agaricomycetes</taxon>
        <taxon>Agaricomycetidae</taxon>
        <taxon>Agaricales</taxon>
        <taxon>Marasmiineae</taxon>
        <taxon>Physalacriaceae</taxon>
        <taxon>Armillaria</taxon>
    </lineage>
</organism>
<gene>
    <name evidence="2" type="ORF">ARMOST_15937</name>
</gene>
<evidence type="ECO:0000313" key="3">
    <source>
        <dbReference type="Proteomes" id="UP000219338"/>
    </source>
</evidence>
<evidence type="ECO:0000256" key="1">
    <source>
        <dbReference type="SAM" id="MobiDB-lite"/>
    </source>
</evidence>
<dbReference type="EMBL" id="FUEG01000017">
    <property type="protein sequence ID" value="SJL12510.1"/>
    <property type="molecule type" value="Genomic_DNA"/>
</dbReference>
<proteinExistence type="predicted"/>
<name>A0A284RUU3_ARMOS</name>
<dbReference type="AlphaFoldDB" id="A0A284RUU3"/>
<dbReference type="Proteomes" id="UP000219338">
    <property type="component" value="Unassembled WGS sequence"/>
</dbReference>